<evidence type="ECO:0000256" key="5">
    <source>
        <dbReference type="PROSITE-ProRule" id="PRU00504"/>
    </source>
</evidence>
<accession>A0A1W0A9Z9</accession>
<dbReference type="InterPro" id="IPR000742">
    <property type="entry name" value="EGF"/>
</dbReference>
<dbReference type="Pfam" id="PF24681">
    <property type="entry name" value="Kelch_KLHDC2_KLHL20_DRC7"/>
    <property type="match status" value="1"/>
</dbReference>
<dbReference type="OrthoDB" id="10045365at2759"/>
<dbReference type="InterPro" id="IPR011993">
    <property type="entry name" value="PH-like_dom_sf"/>
</dbReference>
<evidence type="ECO:0000259" key="8">
    <source>
        <dbReference type="PROSITE" id="PS50026"/>
    </source>
</evidence>
<dbReference type="PROSITE" id="PS50026">
    <property type="entry name" value="EGF_3"/>
    <property type="match status" value="5"/>
</dbReference>
<dbReference type="Gene3D" id="2.170.130.20">
    <property type="entry name" value="LCCL-like domain"/>
    <property type="match status" value="1"/>
</dbReference>
<dbReference type="PROSITE" id="PS50106">
    <property type="entry name" value="PDZ"/>
    <property type="match status" value="1"/>
</dbReference>
<dbReference type="Gene3D" id="2.10.25.10">
    <property type="entry name" value="Laminin"/>
    <property type="match status" value="8"/>
</dbReference>
<feature type="disulfide bond" evidence="4">
    <location>
        <begin position="2485"/>
        <end position="2495"/>
    </location>
</feature>
<protein>
    <submittedName>
        <fullName evidence="11">Uncharacterized protein</fullName>
    </submittedName>
</protein>
<dbReference type="SUPFAM" id="SSF101898">
    <property type="entry name" value="NHL repeat"/>
    <property type="match status" value="1"/>
</dbReference>
<dbReference type="SMART" id="SM00603">
    <property type="entry name" value="LCCL"/>
    <property type="match status" value="1"/>
</dbReference>
<reference evidence="11 12" key="1">
    <citation type="journal article" date="2014" name="Genome Biol. Evol.">
        <title>The secreted proteins of Achlya hypogyna and Thraustotheca clavata identify the ancestral oomycete secretome and reveal gene acquisitions by horizontal gene transfer.</title>
        <authorList>
            <person name="Misner I."/>
            <person name="Blouin N."/>
            <person name="Leonard G."/>
            <person name="Richards T.A."/>
            <person name="Lane C.E."/>
        </authorList>
    </citation>
    <scope>NUCLEOTIDE SEQUENCE [LARGE SCALE GENOMIC DNA]</scope>
    <source>
        <strain evidence="11 12">ATCC 34112</strain>
    </source>
</reference>
<keyword evidence="3 4" id="KW-1015">Disulfide bond</keyword>
<keyword evidence="2" id="KW-0677">Repeat</keyword>
<feature type="domain" description="PDZ" evidence="9">
    <location>
        <begin position="20"/>
        <end position="88"/>
    </location>
</feature>
<dbReference type="SUPFAM" id="SSF48452">
    <property type="entry name" value="TPR-like"/>
    <property type="match status" value="1"/>
</dbReference>
<dbReference type="SMART" id="SM00228">
    <property type="entry name" value="PDZ"/>
    <property type="match status" value="4"/>
</dbReference>
<feature type="disulfide bond" evidence="4">
    <location>
        <begin position="2503"/>
        <end position="2512"/>
    </location>
</feature>
<dbReference type="InterPro" id="IPR001258">
    <property type="entry name" value="NHL_repeat"/>
</dbReference>
<dbReference type="Gene3D" id="2.30.42.10">
    <property type="match status" value="2"/>
</dbReference>
<feature type="region of interest" description="Disordered" evidence="6">
    <location>
        <begin position="3546"/>
        <end position="3569"/>
    </location>
</feature>
<feature type="region of interest" description="Disordered" evidence="6">
    <location>
        <begin position="1267"/>
        <end position="1298"/>
    </location>
</feature>
<keyword evidence="7" id="KW-0472">Membrane</keyword>
<dbReference type="Gene3D" id="2.120.10.80">
    <property type="entry name" value="Kelch-type beta propeller"/>
    <property type="match status" value="2"/>
</dbReference>
<feature type="domain" description="EGF-like" evidence="8">
    <location>
        <begin position="2481"/>
        <end position="2513"/>
    </location>
</feature>
<feature type="disulfide bond" evidence="4">
    <location>
        <begin position="2567"/>
        <end position="2576"/>
    </location>
</feature>
<dbReference type="PANTHER" id="PTHR14949:SF56">
    <property type="entry name" value="EGF-LIKE-DOMAIN, MULTIPLE 7"/>
    <property type="match status" value="1"/>
</dbReference>
<feature type="compositionally biased region" description="Basic residues" evidence="6">
    <location>
        <begin position="1281"/>
        <end position="1291"/>
    </location>
</feature>
<dbReference type="PROSITE" id="PS00022">
    <property type="entry name" value="EGF_1"/>
    <property type="match status" value="7"/>
</dbReference>
<dbReference type="InterPro" id="IPR056822">
    <property type="entry name" value="TEN_NHL"/>
</dbReference>
<dbReference type="FunFam" id="2.10.25.10:FF:000020">
    <property type="entry name" value="Latent-transforming growth factor beta-binding protein 1"/>
    <property type="match status" value="1"/>
</dbReference>
<evidence type="ECO:0000256" key="3">
    <source>
        <dbReference type="ARBA" id="ARBA00023157"/>
    </source>
</evidence>
<feature type="domain" description="EGF-like" evidence="8">
    <location>
        <begin position="3232"/>
        <end position="3268"/>
    </location>
</feature>
<name>A0A1W0A9Z9_9STRA</name>
<dbReference type="SMART" id="SM00181">
    <property type="entry name" value="EGF"/>
    <property type="match status" value="9"/>
</dbReference>
<feature type="domain" description="EGF-like" evidence="8">
    <location>
        <begin position="2545"/>
        <end position="2577"/>
    </location>
</feature>
<dbReference type="PROSITE" id="PS51125">
    <property type="entry name" value="NHL"/>
    <property type="match status" value="1"/>
</dbReference>
<evidence type="ECO:0000256" key="4">
    <source>
        <dbReference type="PROSITE-ProRule" id="PRU00076"/>
    </source>
</evidence>
<dbReference type="SUPFAM" id="SSF117281">
    <property type="entry name" value="Kelch motif"/>
    <property type="match status" value="1"/>
</dbReference>
<feature type="region of interest" description="Disordered" evidence="6">
    <location>
        <begin position="650"/>
        <end position="671"/>
    </location>
</feature>
<dbReference type="PROSITE" id="PS50820">
    <property type="entry name" value="LCCL"/>
    <property type="match status" value="1"/>
</dbReference>
<dbReference type="InterPro" id="IPR036034">
    <property type="entry name" value="PDZ_sf"/>
</dbReference>
<evidence type="ECO:0000313" key="12">
    <source>
        <dbReference type="Proteomes" id="UP000243217"/>
    </source>
</evidence>
<evidence type="ECO:0000259" key="10">
    <source>
        <dbReference type="PROSITE" id="PS50820"/>
    </source>
</evidence>
<dbReference type="PROSITE" id="PS01186">
    <property type="entry name" value="EGF_2"/>
    <property type="match status" value="7"/>
</dbReference>
<feature type="region of interest" description="Disordered" evidence="6">
    <location>
        <begin position="1806"/>
        <end position="1829"/>
    </location>
</feature>
<dbReference type="SUPFAM" id="SSF69848">
    <property type="entry name" value="LCCL domain"/>
    <property type="match status" value="1"/>
</dbReference>
<dbReference type="Gene3D" id="2.120.10.30">
    <property type="entry name" value="TolB, C-terminal domain"/>
    <property type="match status" value="3"/>
</dbReference>
<dbReference type="InterPro" id="IPR001478">
    <property type="entry name" value="PDZ"/>
</dbReference>
<evidence type="ECO:0000313" key="11">
    <source>
        <dbReference type="EMBL" id="OQS07103.1"/>
    </source>
</evidence>
<keyword evidence="7" id="KW-1133">Transmembrane helix</keyword>
<feature type="disulfide bond" evidence="4">
    <location>
        <begin position="2631"/>
        <end position="2640"/>
    </location>
</feature>
<dbReference type="Proteomes" id="UP000243217">
    <property type="component" value="Unassembled WGS sequence"/>
</dbReference>
<proteinExistence type="predicted"/>
<comment type="caution">
    <text evidence="4">Lacks conserved residue(s) required for the propagation of feature annotation.</text>
</comment>
<dbReference type="InterPro" id="IPR015915">
    <property type="entry name" value="Kelch-typ_b-propeller"/>
</dbReference>
<dbReference type="Pfam" id="PF25024">
    <property type="entry name" value="EGF_TEN"/>
    <property type="match status" value="1"/>
</dbReference>
<dbReference type="InterPro" id="IPR004043">
    <property type="entry name" value="LCCL"/>
</dbReference>
<dbReference type="InterPro" id="IPR011042">
    <property type="entry name" value="6-blade_b-propeller_TolB-like"/>
</dbReference>
<dbReference type="CDD" id="cd00136">
    <property type="entry name" value="PDZ_canonical"/>
    <property type="match status" value="1"/>
</dbReference>
<comment type="caution">
    <text evidence="11">The sequence shown here is derived from an EMBL/GenBank/DDBJ whole genome shotgun (WGS) entry which is preliminary data.</text>
</comment>
<feature type="disulfide bond" evidence="4">
    <location>
        <begin position="3019"/>
        <end position="3028"/>
    </location>
</feature>
<feature type="disulfide bond" evidence="4">
    <location>
        <begin position="2613"/>
        <end position="2623"/>
    </location>
</feature>
<evidence type="ECO:0000259" key="9">
    <source>
        <dbReference type="PROSITE" id="PS50106"/>
    </source>
</evidence>
<evidence type="ECO:0000256" key="1">
    <source>
        <dbReference type="ARBA" id="ARBA00022729"/>
    </source>
</evidence>
<feature type="disulfide bond" evidence="4">
    <location>
        <begin position="2549"/>
        <end position="2559"/>
    </location>
</feature>
<feature type="domain" description="EGF-like" evidence="8">
    <location>
        <begin position="2609"/>
        <end position="2641"/>
    </location>
</feature>
<dbReference type="InterPro" id="IPR011990">
    <property type="entry name" value="TPR-like_helical_dom_sf"/>
</dbReference>
<keyword evidence="12" id="KW-1185">Reference proteome</keyword>
<dbReference type="Pfam" id="PF25021">
    <property type="entry name" value="TEN_NHL"/>
    <property type="match status" value="1"/>
</dbReference>
<organism evidence="11 12">
    <name type="scientific">Thraustotheca clavata</name>
    <dbReference type="NCBI Taxonomy" id="74557"/>
    <lineage>
        <taxon>Eukaryota</taxon>
        <taxon>Sar</taxon>
        <taxon>Stramenopiles</taxon>
        <taxon>Oomycota</taxon>
        <taxon>Saprolegniomycetes</taxon>
        <taxon>Saprolegniales</taxon>
        <taxon>Achlyaceae</taxon>
        <taxon>Thraustotheca</taxon>
    </lineage>
</organism>
<dbReference type="Pfam" id="PF01436">
    <property type="entry name" value="NHL"/>
    <property type="match status" value="1"/>
</dbReference>
<feature type="transmembrane region" description="Helical" evidence="7">
    <location>
        <begin position="3509"/>
        <end position="3531"/>
    </location>
</feature>
<sequence length="3569" mass="390699">MLNSELPDPLGRQYFTVAVEAGRLGISLVEKDDVVGVYVGAFESNPGTMYQHKQRIQVGDRLVMINEIELLHDTLSEVISMLIKTNSEPRQLTFLRAASSRSTFDIAKKILIKAPPGSLGVELISDIEEWAVIDTIHPSSPLQNAHRGFRIIRINDVDVSSMNQESIVAHLGTIRDESKVLELYRLVPMKCTAIFYQTCSDENSINFPSPSSMVIMSPRQNTKAFVIGVNGKDLTTYHPSAAQETIQTTPMPRKLLCYSIAQQEGLSIVPTQAQIVAPPPTPTSCNTEYLSITVTDSSLGLQIDGNTMNHAKVTAFTDSEVSKRSYYAPYVDAVPGMCIASVNGVDVFHVNRDKVLAFINKLSHVSRTIGFASESNISSSSAYVEIQVPSGSLLVDFDGNFPNCTKIASFRQNEKNEKGVLEQSGKVGPGSILIAVNDHNVSCLKLHETIDLLKKLVNVPKKLTFTTHYQPTVDIYVPSGSLGLTFQKQYTDKVVIESIAVTSPIQWHGLIATNSQLVRLDGFDLSNFSPNQAANLLKSLSNHPKVLTFTLPTANTDIQLLGQENIFINVQPGPLGIQFDSALPVSAIIVDFTSLASGNKGDVESNGNVPVGSRLDWIDNMDVRFKPLNEIVALLKDISECPKTLGFNANWSHSEAEPPSPTTKHESTPFVRKVSTTSDISNFQEKLNLTDHQVSALKQRLSLSSDQVADTTPAKVQGNDLALNTHENVIEAPIIPANFSREYVVQTFGWFGSLKKQLSFDSDQKYILIHGYDGEHRSSSCQHLTIASITSVVKGKTTRAFTKKAAANAAESVCLSLLSKKHSFDCIFTSVDDRNALASAVEALKVQAIMGSRKRRIPLSKPPSNRLFEEEYDCWVNVVRLRQWVSSVDEFQQPCHQTPTLLLVLSPISIILKVEPIVHMGPVTAEDFEVLQTSLPPNSRVFCPLKYESMLREGLGSALSSLNLTIMGRHESEIPPAFGEIAEQFANNIPSRCALCDGMLLNKPYPGQEPRPCVCAGMEAIPSMTDSIIRSLFETSSKFWQAQPWLHMRINHVVRVEMPGSSFRYVQILGGTGCCDVALMVHKDWSEVQNENWSVSTMKCNSEGFYSVVKAEFQPPGQGCRSWKDLDYIESQTRLGTPLMLPDPNNSDPITQPVLPLFTRISIKRKSGNDIDVRQVAATMEEIVYLQVAMSVIMTILDDDILQAVPNSPVGDYRKFYAFDTTLPITPSMVAYNKLPEDKRKVHVRYPALDDPSQMSHLQVIGVEMAEKPSSDDQVDTTSSAKKKKKKRKNKIKDDSGINGDMDVQTLARMREIMTLKAAANSFYQKGLYKEAYQQYTQAIEQFTAFKTKLELHHQKDPQMVLNGDNLYSNRAQAALRLEWYEKALEDCNHVIPFIVSHCANIYVIRCLHARARALAATYRYDEAFDDWHVLAIESQKGNKDVPPAGYLAEQGQQIQSKLNTCNTPMKWNELPATGKKIKRFFHSTVLHPDAKSILVFGGRSTTMFGTEHDDALIHQYMFDSKKWITVSGTGQKPPCLAGHTAVMYGRDMYVYGGSQLNDEDLIIGALYQFNVDSHVWKHIRAPNEPKSVRNEHIACVYGTKMLIYGGIQGNSTGNSFDVYDFVAKRWSMMPENNKANGPPAILSLHMAWIHEKTLFIFGGKVDTADFYEYRSVIHGFDLEKQTWLNEIPLSTSSGTLPLRPGPRSETQAVYFENRMYQFGGYAELTVGSKYHTDGYCMKHHDDNTISWSKMFPPKETSSRWPSGRAGCTFTLDPSRRRAILFGGYETMQNDIVYGDLWELELPGSTPPTTPPQMVKQEIPKTPPKTPPKTLECGGRHRYDFGGADHLCVFLSGDFCITPFSSDYSNCSVRCWGVGSGALTRQIDVDNVSDYWAYPSTKASSQGIVTTLAGSGNPGFKDGPVATAQFAYPRGIAVDSNNNIYVADTNNHRIRMIKYTTQAVLTIAGTGVEGYTDGPASSAQFSFPSGIAVYQNGANIFLYVADTGNHRIRQINLQTNQVSCIAGRCSNGTETASLAQFQAPPQPGLSDGTPNNSTLNSPMGVAVNSQGVVFVADTGNNIIRQIDTSGMTTTLAGNVQAQKSPMLGCPPPCVIGIAGFRDGNSKYAQFNHPTGICIGPANTVLVADDHRIRRVSYGQNTVQGVVSTSRVVTVAGAGPYSYGETDGLSNEASFHVSAVAMSPDQRVFSVSSISNHVRDISQAASVARPITCSTKARDVLSPSGCASYEPPTDSLHYKVSPAMSNIYYNWVNRSVSNVNAGLNILGRTIQTCVGSPPIDLLTTGTMSKTMYDTLGNPITSINQDKDVGSAIQVQCPTNCTGTSPVYGSLIYSDSSSICSAAIHLGVLSNTTTGLLTITLLSNTLYSNATFTNGSVANGITSLSILTNQQAARFFSVAQTPITQVGVQTIAGRPSEILEAANGYQDGTPPLNTKFNGPSGIFLSSAPSTSSFIYIADTLNHRIRAITAVCSKVCENGGVCSGMEACTCAAGWTGDDCTTPICTNCGLRQVCVGPNTCGCIPGYTSPPACTAPLCVQTCANQGVCSAPDTCSCASGWFDSNCTTPVCTQTCGNGGNCTAPNTCTCSPQWQGADCRTPVCSQTCLNGGTCIAPNTCLCPIGWSGFDCAMPVCTQGKFVPHPSAFERGLFRPFNWSMYVPCGFDSWCSWTKGFDCAQRTTSVVATCRLLELKIIALSYFTYFQEHGSNTSYMRYSTQTPYGQDQINLNYPGAPVLVARRDTTPPYTATVDRQLAQAELRTISEGVYVCANNGNCTAPDICVCAPGWAGFDCRTPICHQGYYTPSQTTFVAADPPQSAATNHPSSNGNPSYVKTIESLYPDHYTTTAQTVGNIRFLSQGSLPQGGYACSARSLTQFEKPATPYSPAYYWNFANYYSLYMNNSMYWPPLYAKTLAVWDNTQQGYTRDGIWQYISPVQWQKGTCLVQFQRTCPSKTFSLTADPDTTYRPQISYSATLASSSIFRYTGCIDYVLRGCFNNGTCTAPDTCKCAPGWSGSDCSIPICSPQCVHGTCTNPNRCVCDLGWTGAICTAAICAQDCRNGGKCIAPDTCQCVTWISQWRDGRMNGGMAIFALSDGSPHPTGWTGYDCNTPICTQAEKFLLNVPRTQQDFTALRGTLGKTPCTHVRCPQYDIEVTSNDGTSFQSGCPGIPYTNPVFNGTNAQRQKNWDSYNDALNTGRQSSSLCNVMTWSQGEFSNRKLRVNYGTVAGEGVFACYNHGSCVAPDTCSCADGYTGFDCQTPLCRFLTPSGSVTSCQHSGVCVAKDTCKCIQSPSILFQKYPEAPQGMTGWAGSSCSMAICVQGFYDAKCFGQDPVGLEGCYRCANGGQCVAPDLCACAEGWTGYDCRTPVCKVHATRAIRAQLFTLDEEKVYAFENDPCGMNGGRWGQEIYNGALMGQGNCTLPQLCTCLCKERYDYKVCKETGEFCLKPWSDPFGRSLSPGYTFGTKHCAVGFQGLQDSLGRFQSCHLHIKVPNTWERYTGSFITLITLAVLFGWGILYCFRKRVKDFQRHLKAERRKSRRNSEDKPAHKQFAFGYKQS</sequence>
<gene>
    <name evidence="11" type="ORF">THRCLA_00879</name>
</gene>
<dbReference type="STRING" id="74557.A0A1W0A9Z9"/>
<dbReference type="EMBL" id="JNBS01000277">
    <property type="protein sequence ID" value="OQS07103.1"/>
    <property type="molecule type" value="Genomic_DNA"/>
</dbReference>
<dbReference type="Gene3D" id="1.25.40.10">
    <property type="entry name" value="Tetratricopeptide repeat domain"/>
    <property type="match status" value="1"/>
</dbReference>
<dbReference type="InterPro" id="IPR036609">
    <property type="entry name" value="LCCL_sf"/>
</dbReference>
<feature type="repeat" description="NHL" evidence="5">
    <location>
        <begin position="1925"/>
        <end position="1956"/>
    </location>
</feature>
<evidence type="ECO:0000256" key="2">
    <source>
        <dbReference type="ARBA" id="ARBA00022737"/>
    </source>
</evidence>
<dbReference type="SUPFAM" id="SSF50156">
    <property type="entry name" value="PDZ domain-like"/>
    <property type="match status" value="2"/>
</dbReference>
<dbReference type="InterPro" id="IPR050969">
    <property type="entry name" value="Dev_Signal_Modulators"/>
</dbReference>
<keyword evidence="7" id="KW-0812">Transmembrane</keyword>
<keyword evidence="4" id="KW-0245">EGF-like domain</keyword>
<evidence type="ECO:0000256" key="6">
    <source>
        <dbReference type="SAM" id="MobiDB-lite"/>
    </source>
</evidence>
<feature type="domain" description="LCCL" evidence="10">
    <location>
        <begin position="2329"/>
        <end position="2389"/>
    </location>
</feature>
<dbReference type="Pfam" id="PF21700">
    <property type="entry name" value="EGF_DL_JAG"/>
    <property type="match status" value="1"/>
</dbReference>
<keyword evidence="1" id="KW-0732">Signal</keyword>
<dbReference type="Gene3D" id="2.30.29.30">
    <property type="entry name" value="Pleckstrin-homology domain (PH domain)/Phosphotyrosine-binding domain (PTB)"/>
    <property type="match status" value="1"/>
</dbReference>
<evidence type="ECO:0000256" key="7">
    <source>
        <dbReference type="SAM" id="Phobius"/>
    </source>
</evidence>
<feature type="domain" description="EGF-like" evidence="8">
    <location>
        <begin position="2993"/>
        <end position="3029"/>
    </location>
</feature>
<dbReference type="PANTHER" id="PTHR14949">
    <property type="entry name" value="EGF-LIKE-DOMAIN, MULTIPLE 7, 8"/>
    <property type="match status" value="1"/>
</dbReference>
<dbReference type="Pfam" id="PF03815">
    <property type="entry name" value="LCCL"/>
    <property type="match status" value="1"/>
</dbReference>
<feature type="disulfide bond" evidence="4">
    <location>
        <begin position="3258"/>
        <end position="3267"/>
    </location>
</feature>